<evidence type="ECO:0000313" key="4">
    <source>
        <dbReference type="EMBL" id="MFD1095891.1"/>
    </source>
</evidence>
<dbReference type="EMBL" id="JBHTLI010000001">
    <property type="protein sequence ID" value="MFD1095891.1"/>
    <property type="molecule type" value="Genomic_DNA"/>
</dbReference>
<keyword evidence="5" id="KW-1185">Reference proteome</keyword>
<proteinExistence type="predicted"/>
<dbReference type="GO" id="GO:0003746">
    <property type="term" value="F:translation elongation factor activity"/>
    <property type="evidence" value="ECO:0007669"/>
    <property type="project" value="UniProtKB-KW"/>
</dbReference>
<feature type="domain" description="Transcription elongation factor GreA/GreB C-terminal" evidence="3">
    <location>
        <begin position="92"/>
        <end position="168"/>
    </location>
</feature>
<comment type="caution">
    <text evidence="4">The sequence shown here is derived from an EMBL/GenBank/DDBJ whole genome shotgun (WGS) entry which is preliminary data.</text>
</comment>
<dbReference type="InterPro" id="IPR001437">
    <property type="entry name" value="Tscrpt_elong_fac_GreA/B_C"/>
</dbReference>
<name>A0ABW3NT61_9FLAO</name>
<accession>A0ABW3NT61</accession>
<reference evidence="5" key="1">
    <citation type="journal article" date="2019" name="Int. J. Syst. Evol. Microbiol.">
        <title>The Global Catalogue of Microorganisms (GCM) 10K type strain sequencing project: providing services to taxonomists for standard genome sequencing and annotation.</title>
        <authorList>
            <consortium name="The Broad Institute Genomics Platform"/>
            <consortium name="The Broad Institute Genome Sequencing Center for Infectious Disease"/>
            <person name="Wu L."/>
            <person name="Ma J."/>
        </authorList>
    </citation>
    <scope>NUCLEOTIDE SEQUENCE [LARGE SCALE GENOMIC DNA]</scope>
    <source>
        <strain evidence="5">CCUG 64793</strain>
    </source>
</reference>
<sequence>MSRGFVKEEDQEEAPIIPPRAALPEGVTNYVTPNGMKELLAEKEELEKARADLEIENETEKRRVQAVIDGKMQLLAERIASARALDPKDQNQEEVRFGAKITYEVLGPGKKAENFIQIVGVDEADVKKNKIAFVAPLARAFTGKKEGETAEFQIGKELRKFKIKKIEY</sequence>
<feature type="region of interest" description="Disordered" evidence="2">
    <location>
        <begin position="1"/>
        <end position="21"/>
    </location>
</feature>
<dbReference type="Pfam" id="PF01272">
    <property type="entry name" value="GreA_GreB"/>
    <property type="match status" value="1"/>
</dbReference>
<dbReference type="PIRSF" id="PIRSF006092">
    <property type="entry name" value="GreA_GreB"/>
    <property type="match status" value="1"/>
</dbReference>
<protein>
    <submittedName>
        <fullName evidence="4">GreA/GreB family elongation factor</fullName>
    </submittedName>
</protein>
<dbReference type="RefSeq" id="WP_380744993.1">
    <property type="nucleotide sequence ID" value="NZ_JBHTLI010000001.1"/>
</dbReference>
<evidence type="ECO:0000259" key="3">
    <source>
        <dbReference type="Pfam" id="PF01272"/>
    </source>
</evidence>
<dbReference type="Gene3D" id="3.10.50.30">
    <property type="entry name" value="Transcription elongation factor, GreA/GreB, C-terminal domain"/>
    <property type="match status" value="1"/>
</dbReference>
<evidence type="ECO:0000256" key="2">
    <source>
        <dbReference type="SAM" id="MobiDB-lite"/>
    </source>
</evidence>
<dbReference type="InterPro" id="IPR036953">
    <property type="entry name" value="GreA/GreB_C_sf"/>
</dbReference>
<dbReference type="PANTHER" id="PTHR30437">
    <property type="entry name" value="TRANSCRIPTION ELONGATION FACTOR GREA"/>
    <property type="match status" value="1"/>
</dbReference>
<keyword evidence="4" id="KW-0251">Elongation factor</keyword>
<dbReference type="PANTHER" id="PTHR30437:SF4">
    <property type="entry name" value="TRANSCRIPTION ELONGATION FACTOR GREA"/>
    <property type="match status" value="1"/>
</dbReference>
<dbReference type="InterPro" id="IPR023459">
    <property type="entry name" value="Tscrpt_elong_fac_GreA/B_fam"/>
</dbReference>
<feature type="coiled-coil region" evidence="1">
    <location>
        <begin position="36"/>
        <end position="63"/>
    </location>
</feature>
<keyword evidence="1" id="KW-0175">Coiled coil</keyword>
<evidence type="ECO:0000313" key="5">
    <source>
        <dbReference type="Proteomes" id="UP001597131"/>
    </source>
</evidence>
<gene>
    <name evidence="4" type="ORF">ACFQ3Q_09030</name>
</gene>
<keyword evidence="4" id="KW-0648">Protein biosynthesis</keyword>
<evidence type="ECO:0000256" key="1">
    <source>
        <dbReference type="SAM" id="Coils"/>
    </source>
</evidence>
<organism evidence="4 5">
    <name type="scientific">Salegentibacter chungangensis</name>
    <dbReference type="NCBI Taxonomy" id="1335724"/>
    <lineage>
        <taxon>Bacteria</taxon>
        <taxon>Pseudomonadati</taxon>
        <taxon>Bacteroidota</taxon>
        <taxon>Flavobacteriia</taxon>
        <taxon>Flavobacteriales</taxon>
        <taxon>Flavobacteriaceae</taxon>
        <taxon>Salegentibacter</taxon>
    </lineage>
</organism>
<dbReference type="Proteomes" id="UP001597131">
    <property type="component" value="Unassembled WGS sequence"/>
</dbReference>
<dbReference type="SUPFAM" id="SSF54534">
    <property type="entry name" value="FKBP-like"/>
    <property type="match status" value="1"/>
</dbReference>